<dbReference type="Proteomes" id="UP000193121">
    <property type="component" value="Unassembled WGS sequence"/>
</dbReference>
<name>A0A1X1HP46_STROR</name>
<comment type="caution">
    <text evidence="1">The sequence shown here is derived from an EMBL/GenBank/DDBJ whole genome shotgun (WGS) entry which is preliminary data.</text>
</comment>
<organism evidence="1 2">
    <name type="scientific">Streptococcus oralis subsp. oralis</name>
    <dbReference type="NCBI Taxonomy" id="1891914"/>
    <lineage>
        <taxon>Bacteria</taxon>
        <taxon>Bacillati</taxon>
        <taxon>Bacillota</taxon>
        <taxon>Bacilli</taxon>
        <taxon>Lactobacillales</taxon>
        <taxon>Streptococcaceae</taxon>
        <taxon>Streptococcus</taxon>
    </lineage>
</organism>
<evidence type="ECO:0000313" key="1">
    <source>
        <dbReference type="EMBL" id="ORO62696.1"/>
    </source>
</evidence>
<gene>
    <name evidence="1" type="ORF">B7717_01720</name>
</gene>
<protein>
    <submittedName>
        <fullName evidence="1">Uncharacterized protein</fullName>
    </submittedName>
</protein>
<dbReference type="EMBL" id="NCUO01000009">
    <property type="protein sequence ID" value="ORO62696.1"/>
    <property type="molecule type" value="Genomic_DNA"/>
</dbReference>
<evidence type="ECO:0000313" key="2">
    <source>
        <dbReference type="Proteomes" id="UP000193121"/>
    </source>
</evidence>
<proteinExistence type="predicted"/>
<dbReference type="RefSeq" id="WP_084944068.1">
    <property type="nucleotide sequence ID" value="NZ_NCUO01000009.1"/>
</dbReference>
<reference evidence="1 2" key="1">
    <citation type="journal article" date="2016" name="Eur. J. Clin. Microbiol. Infect. Dis.">
        <title>Whole genome sequencing as a tool for phylogenetic analysis of clinical strains of Mitis group streptococci.</title>
        <authorList>
            <person name="Rasmussen L.H."/>
            <person name="Dargis R."/>
            <person name="Hojholt K."/>
            <person name="Christensen J.J."/>
            <person name="Skovgaard O."/>
            <person name="Justesen U.S."/>
            <person name="Rosenvinge F.S."/>
            <person name="Moser C."/>
            <person name="Lukjancenko O."/>
            <person name="Rasmussen S."/>
            <person name="Nielsen X.C."/>
        </authorList>
    </citation>
    <scope>NUCLEOTIDE SEQUENCE [LARGE SCALE GENOMIC DNA]</scope>
    <source>
        <strain evidence="1 2">OD_336064_07</strain>
    </source>
</reference>
<accession>A0A1X1HP46</accession>
<dbReference type="AlphaFoldDB" id="A0A1X1HP46"/>
<sequence>MIFKRTKKYFIDCASLRLDSKIKIINEERKSRASTEYYWYTGQEKKINKKYKKLTNREISSSNSPLISLIRRGIVTSKNPYLYTPNAIEDVLNNCKLDEYGTKLGLVSNEKKKYIARNIMFKSYDEICFGDRSEHWKLKSFLSSIIVLDILFESYDDNLWRIVLGYMPLNIEFEKIRLEVVDVQKVYGILFEEHYELFMTGIFRATEKVLNISTLFWEFYEERVKNDSKNINKIVFIDVYLNEFYNEILKKKIDKFINDGSYYGYKEKYIHENSTYQSLESIISIQQEMRLYQGDMESVEIRKKYGNKVWNDNVLNGLNKDNINNVLGKYTDEYLDYEDIDVIYATYILELTEKLLHLMSSFQSFREENSHWQGNYLGYVKKYQYGNEILEYIQTGDKELLRPLIYKSLQYGNNGFARERYFIKRHPDSYLAREVRKFHE</sequence>